<proteinExistence type="predicted"/>
<dbReference type="Pfam" id="PF14661">
    <property type="entry name" value="HAUS6_N"/>
    <property type="match status" value="1"/>
</dbReference>
<dbReference type="EMBL" id="AHHD01000528">
    <property type="protein sequence ID" value="EKG10084.1"/>
    <property type="molecule type" value="Genomic_DNA"/>
</dbReference>
<evidence type="ECO:0000313" key="3">
    <source>
        <dbReference type="EMBL" id="EKG10084.1"/>
    </source>
</evidence>
<dbReference type="GO" id="GO:0051225">
    <property type="term" value="P:spindle assembly"/>
    <property type="evidence" value="ECO:0007669"/>
    <property type="project" value="InterPro"/>
</dbReference>
<organism evidence="3 4">
    <name type="scientific">Macrophomina phaseolina (strain MS6)</name>
    <name type="common">Charcoal rot fungus</name>
    <dbReference type="NCBI Taxonomy" id="1126212"/>
    <lineage>
        <taxon>Eukaryota</taxon>
        <taxon>Fungi</taxon>
        <taxon>Dikarya</taxon>
        <taxon>Ascomycota</taxon>
        <taxon>Pezizomycotina</taxon>
        <taxon>Dothideomycetes</taxon>
        <taxon>Dothideomycetes incertae sedis</taxon>
        <taxon>Botryosphaeriales</taxon>
        <taxon>Botryosphaeriaceae</taxon>
        <taxon>Macrophomina</taxon>
    </lineage>
</organism>
<dbReference type="GO" id="GO:1990498">
    <property type="term" value="C:mitotic spindle microtubule"/>
    <property type="evidence" value="ECO:0007669"/>
    <property type="project" value="TreeGrafter"/>
</dbReference>
<feature type="compositionally biased region" description="Basic and acidic residues" evidence="1">
    <location>
        <begin position="536"/>
        <end position="552"/>
    </location>
</feature>
<protein>
    <recommendedName>
        <fullName evidence="2">HAUS augmin-like complex subunit 6 N-terminal domain-containing protein</fullName>
    </recommendedName>
</protein>
<dbReference type="HOGENOM" id="CLU_013984_0_1_1"/>
<dbReference type="PANTHER" id="PTHR16151">
    <property type="entry name" value="HAUS AUGMIN-LIKE COMPLEX SUBUNIT 6"/>
    <property type="match status" value="1"/>
</dbReference>
<dbReference type="InterPro" id="IPR026797">
    <property type="entry name" value="HAUS_6"/>
</dbReference>
<dbReference type="Proteomes" id="UP000007129">
    <property type="component" value="Unassembled WGS sequence"/>
</dbReference>
<accession>K2RJ21</accession>
<sequence>MSRPLSGHGSHTQSAASSAAKPLSLEGCSHQLSSPTLFVRNLRLLEFDRCDDWPEITVHTFATKDAQQNQKRRIQCTEWALFRLFELWDPDETREKLSPFFPPLEPLQSLNLRGALYRCLNDLKKNGVLGRETVLRKTMLDECKGDKFMEVLVAFSTTVLKKTLSRSRPRRKNVPVARQYATATSLSLNQQASLLPLAIAHKAALTNVLRRRDDMRERYMDFGDLLDQKSEEAVERNERCGEVLGALEESGKGLPDVASIKRILHENWLGNPEWLELMVQGDRTEPDGGLFQTPFEHIWERVKRGQEIEEEPAHHLSLLQDLEARVKGQEERLSRWKAFHESLQASRPEEPHTEATKARNSSIDFTFDRHQELHLGRRAMRESDENDYAHLRSSDLAQSYGSILDRMRDDLAAASKVKSGRPPPKFVHKPKQSSIPMQPAAQRPTFVSRPRAKSRPVGPPSPEPEKASQPSLNRPISPDWFSPLGNAQPPELTSDPEQEEPARSLSPTPTRSTFHDHSPQEQHAFDSEENQPDMLHSPEPRVEEPASLERRRSSSPPAPSSPPNPEDLLAEQILADIEAASPSPVKQPYLTLMERTRLTMEGRYTSPAKPSPAPRPLPPEEQARADATAALIERTRQTMLAMAEKSPAPAPNAKAGAGRTRSKTVSTNKQRGSGSSTDNSKRRRSSLFPPNPWETRKVSPLFEEWAEMATRMEEEERNPGSAAGRATPKDKLFEEDVDEQSVFKSRPKIAASPLMVPDDEGDGDGVSELGVASADEVEFGEEESGFGELERSPLRGKGR</sequence>
<dbReference type="STRING" id="1126212.K2RJ21"/>
<feature type="compositionally biased region" description="Acidic residues" evidence="1">
    <location>
        <begin position="775"/>
        <end position="785"/>
    </location>
</feature>
<feature type="compositionally biased region" description="Basic and acidic residues" evidence="1">
    <location>
        <begin position="513"/>
        <end position="526"/>
    </location>
</feature>
<feature type="domain" description="HAUS augmin-like complex subunit 6 N-terminal" evidence="2">
    <location>
        <begin position="38"/>
        <end position="241"/>
    </location>
</feature>
<dbReference type="GO" id="GO:0070652">
    <property type="term" value="C:HAUS complex"/>
    <property type="evidence" value="ECO:0007669"/>
    <property type="project" value="InterPro"/>
</dbReference>
<feature type="compositionally biased region" description="Polar residues" evidence="1">
    <location>
        <begin position="663"/>
        <end position="678"/>
    </location>
</feature>
<dbReference type="GO" id="GO:0008017">
    <property type="term" value="F:microtubule binding"/>
    <property type="evidence" value="ECO:0007669"/>
    <property type="project" value="TreeGrafter"/>
</dbReference>
<feature type="compositionally biased region" description="Basic and acidic residues" evidence="1">
    <location>
        <begin position="347"/>
        <end position="357"/>
    </location>
</feature>
<comment type="caution">
    <text evidence="3">The sequence shown here is derived from an EMBL/GenBank/DDBJ whole genome shotgun (WGS) entry which is preliminary data.</text>
</comment>
<evidence type="ECO:0000313" key="4">
    <source>
        <dbReference type="Proteomes" id="UP000007129"/>
    </source>
</evidence>
<dbReference type="VEuPathDB" id="FungiDB:MPH_12837"/>
<feature type="region of interest" description="Disordered" evidence="1">
    <location>
        <begin position="414"/>
        <end position="628"/>
    </location>
</feature>
<dbReference type="InterPro" id="IPR028163">
    <property type="entry name" value="HAUS_6_N"/>
</dbReference>
<name>K2RJ21_MACPH</name>
<dbReference type="InParanoid" id="K2RJ21"/>
<feature type="region of interest" description="Disordered" evidence="1">
    <location>
        <begin position="641"/>
        <end position="799"/>
    </location>
</feature>
<dbReference type="PANTHER" id="PTHR16151:SF2">
    <property type="entry name" value="HAUS AUGMIN-LIKE COMPLEX SUBUNIT 6"/>
    <property type="match status" value="1"/>
</dbReference>
<dbReference type="AlphaFoldDB" id="K2RJ21"/>
<feature type="compositionally biased region" description="Pro residues" evidence="1">
    <location>
        <begin position="556"/>
        <end position="565"/>
    </location>
</feature>
<reference evidence="3 4" key="1">
    <citation type="journal article" date="2012" name="BMC Genomics">
        <title>Tools to kill: Genome of one of the most destructive plant pathogenic fungi Macrophomina phaseolina.</title>
        <authorList>
            <person name="Islam M.S."/>
            <person name="Haque M.S."/>
            <person name="Islam M.M."/>
            <person name="Emdad E.M."/>
            <person name="Halim A."/>
            <person name="Hossen Q.M.M."/>
            <person name="Hossain M.Z."/>
            <person name="Ahmed B."/>
            <person name="Rahim S."/>
            <person name="Rahman M.S."/>
            <person name="Alam M.M."/>
            <person name="Hou S."/>
            <person name="Wan X."/>
            <person name="Saito J.A."/>
            <person name="Alam M."/>
        </authorList>
    </citation>
    <scope>NUCLEOTIDE SEQUENCE [LARGE SCALE GENOMIC DNA]</scope>
    <source>
        <strain evidence="3 4">MS6</strain>
    </source>
</reference>
<evidence type="ECO:0000259" key="2">
    <source>
        <dbReference type="Pfam" id="PF14661"/>
    </source>
</evidence>
<gene>
    <name evidence="3" type="ORF">MPH_12837</name>
</gene>
<evidence type="ECO:0000256" key="1">
    <source>
        <dbReference type="SAM" id="MobiDB-lite"/>
    </source>
</evidence>
<dbReference type="OrthoDB" id="5575722at2759"/>
<feature type="region of interest" description="Disordered" evidence="1">
    <location>
        <begin position="342"/>
        <end position="365"/>
    </location>
</feature>
<dbReference type="eggNOG" id="ENOG502S4RN">
    <property type="taxonomic scope" value="Eukaryota"/>
</dbReference>
<feature type="compositionally biased region" description="Pro residues" evidence="1">
    <location>
        <begin position="609"/>
        <end position="619"/>
    </location>
</feature>
<feature type="compositionally biased region" description="Low complexity" evidence="1">
    <location>
        <begin position="643"/>
        <end position="658"/>
    </location>
</feature>